<feature type="transmembrane region" description="Helical" evidence="1">
    <location>
        <begin position="73"/>
        <end position="96"/>
    </location>
</feature>
<gene>
    <name evidence="2" type="ORF">GCM10022393_34600</name>
</gene>
<keyword evidence="3" id="KW-1185">Reference proteome</keyword>
<keyword evidence="1" id="KW-0472">Membrane</keyword>
<evidence type="ECO:0000256" key="1">
    <source>
        <dbReference type="SAM" id="Phobius"/>
    </source>
</evidence>
<proteinExistence type="predicted"/>
<sequence length="169" mass="19993">MVYIDFVKYFNEIALVIIVYYLISTYLLYEYISIKDIKIKKVFSLPILISVVLIIYLIYSITTLILPNLKGSIVSFFLILIAQMLFVNVCFLIYMIDKYQGNYKLFITACGCFFVNAILVINYFYFYSRVFTVLVNFAEIMALYFFARFLIDIKQISNSKKDMIDHYEV</sequence>
<protein>
    <submittedName>
        <fullName evidence="2">Uncharacterized protein</fullName>
    </submittedName>
</protein>
<evidence type="ECO:0000313" key="3">
    <source>
        <dbReference type="Proteomes" id="UP001500459"/>
    </source>
</evidence>
<dbReference type="Proteomes" id="UP001500459">
    <property type="component" value="Unassembled WGS sequence"/>
</dbReference>
<keyword evidence="1" id="KW-1133">Transmembrane helix</keyword>
<comment type="caution">
    <text evidence="2">The sequence shown here is derived from an EMBL/GenBank/DDBJ whole genome shotgun (WGS) entry which is preliminary data.</text>
</comment>
<organism evidence="2 3">
    <name type="scientific">Aquimarina addita</name>
    <dbReference type="NCBI Taxonomy" id="870485"/>
    <lineage>
        <taxon>Bacteria</taxon>
        <taxon>Pseudomonadati</taxon>
        <taxon>Bacteroidota</taxon>
        <taxon>Flavobacteriia</taxon>
        <taxon>Flavobacteriales</taxon>
        <taxon>Flavobacteriaceae</taxon>
        <taxon>Aquimarina</taxon>
    </lineage>
</organism>
<feature type="transmembrane region" description="Helical" evidence="1">
    <location>
        <begin position="103"/>
        <end position="125"/>
    </location>
</feature>
<keyword evidence="1" id="KW-0812">Transmembrane</keyword>
<name>A0ABP6UT54_9FLAO</name>
<reference evidence="3" key="1">
    <citation type="journal article" date="2019" name="Int. J. Syst. Evol. Microbiol.">
        <title>The Global Catalogue of Microorganisms (GCM) 10K type strain sequencing project: providing services to taxonomists for standard genome sequencing and annotation.</title>
        <authorList>
            <consortium name="The Broad Institute Genomics Platform"/>
            <consortium name="The Broad Institute Genome Sequencing Center for Infectious Disease"/>
            <person name="Wu L."/>
            <person name="Ma J."/>
        </authorList>
    </citation>
    <scope>NUCLEOTIDE SEQUENCE [LARGE SCALE GENOMIC DNA]</scope>
    <source>
        <strain evidence="3">JCM 17106</strain>
    </source>
</reference>
<accession>A0ABP6UT54</accession>
<dbReference type="EMBL" id="BAABCW010000018">
    <property type="protein sequence ID" value="GAA3517571.1"/>
    <property type="molecule type" value="Genomic_DNA"/>
</dbReference>
<evidence type="ECO:0000313" key="2">
    <source>
        <dbReference type="EMBL" id="GAA3517571.1"/>
    </source>
</evidence>
<feature type="transmembrane region" description="Helical" evidence="1">
    <location>
        <begin position="131"/>
        <end position="151"/>
    </location>
</feature>
<feature type="transmembrane region" description="Helical" evidence="1">
    <location>
        <begin position="6"/>
        <end position="29"/>
    </location>
</feature>
<feature type="transmembrane region" description="Helical" evidence="1">
    <location>
        <begin position="41"/>
        <end position="61"/>
    </location>
</feature>